<name>A0ABZ0EP63_9BURK</name>
<feature type="transmembrane region" description="Helical" evidence="1">
    <location>
        <begin position="60"/>
        <end position="79"/>
    </location>
</feature>
<dbReference type="EMBL" id="CP136513">
    <property type="protein sequence ID" value="WOD18976.1"/>
    <property type="molecule type" value="Genomic_DNA"/>
</dbReference>
<keyword evidence="3" id="KW-1185">Reference proteome</keyword>
<proteinExistence type="predicted"/>
<keyword evidence="1" id="KW-1133">Transmembrane helix</keyword>
<protein>
    <recommendedName>
        <fullName evidence="4">SMODS and SLOG-associating 2TM effector domain-containing protein</fullName>
    </recommendedName>
</protein>
<evidence type="ECO:0000313" key="2">
    <source>
        <dbReference type="EMBL" id="WOD18976.1"/>
    </source>
</evidence>
<evidence type="ECO:0000313" key="3">
    <source>
        <dbReference type="Proteomes" id="UP001302652"/>
    </source>
</evidence>
<keyword evidence="1" id="KW-0812">Transmembrane</keyword>
<keyword evidence="1" id="KW-0472">Membrane</keyword>
<dbReference type="RefSeq" id="WP_317021176.1">
    <property type="nucleotide sequence ID" value="NZ_CP136513.1"/>
</dbReference>
<dbReference type="Proteomes" id="UP001302652">
    <property type="component" value="Chromosome 1"/>
</dbReference>
<gene>
    <name evidence="2" type="ORF">RW095_40600</name>
</gene>
<sequence length="176" mass="20342">MDQKERERKWDGLLFGIRRSIRYHQRRRAFFDRMDQLSNVSALVFGSAAIYGVLDKDYHALALLASAAVTAFSSVNLVFGSSQRARAHHDFARSFHDLERSMLCDPSDDALRLAESRRLEIEANEPPVLRVLDCMCHNEQMRAEGYPTNDLAHVRWWQRLLAQFVDVREDLIHAAV</sequence>
<evidence type="ECO:0000256" key="1">
    <source>
        <dbReference type="SAM" id="Phobius"/>
    </source>
</evidence>
<evidence type="ECO:0008006" key="4">
    <source>
        <dbReference type="Google" id="ProtNLM"/>
    </source>
</evidence>
<reference evidence="2 3" key="1">
    <citation type="submission" date="2023-10" db="EMBL/GenBank/DDBJ databases">
        <title>Surface-active antibiotics is a multifunctional adaptation for post-fire microbes.</title>
        <authorList>
            <person name="Liu M.D."/>
            <person name="Du Y."/>
            <person name="Koupaei S.K."/>
            <person name="Kim N.R."/>
            <person name="Zhang W."/>
            <person name="Traxler M.F."/>
        </authorList>
    </citation>
    <scope>NUCLEOTIDE SEQUENCE [LARGE SCALE GENOMIC DNA]</scope>
    <source>
        <strain evidence="2 3">F3</strain>
    </source>
</reference>
<feature type="transmembrane region" description="Helical" evidence="1">
    <location>
        <begin position="36"/>
        <end position="54"/>
    </location>
</feature>
<organism evidence="2 3">
    <name type="scientific">Paraburkholderia kirstenboschensis</name>
    <dbReference type="NCBI Taxonomy" id="1245436"/>
    <lineage>
        <taxon>Bacteria</taxon>
        <taxon>Pseudomonadati</taxon>
        <taxon>Pseudomonadota</taxon>
        <taxon>Betaproteobacteria</taxon>
        <taxon>Burkholderiales</taxon>
        <taxon>Burkholderiaceae</taxon>
        <taxon>Paraburkholderia</taxon>
    </lineage>
</organism>
<accession>A0ABZ0EP63</accession>